<proteinExistence type="predicted"/>
<dbReference type="EMBL" id="CP111026">
    <property type="protein sequence ID" value="WAR27352.1"/>
    <property type="molecule type" value="Genomic_DNA"/>
</dbReference>
<dbReference type="Proteomes" id="UP001164746">
    <property type="component" value="Chromosome 15"/>
</dbReference>
<evidence type="ECO:0000313" key="2">
    <source>
        <dbReference type="Proteomes" id="UP001164746"/>
    </source>
</evidence>
<evidence type="ECO:0000313" key="1">
    <source>
        <dbReference type="EMBL" id="WAR27352.1"/>
    </source>
</evidence>
<reference evidence="1" key="1">
    <citation type="submission" date="2022-11" db="EMBL/GenBank/DDBJ databases">
        <title>Centuries of genome instability and evolution in soft-shell clam transmissible cancer (bioRxiv).</title>
        <authorList>
            <person name="Hart S.F.M."/>
            <person name="Yonemitsu M.A."/>
            <person name="Giersch R.M."/>
            <person name="Beal B.F."/>
            <person name="Arriagada G."/>
            <person name="Davis B.W."/>
            <person name="Ostrander E.A."/>
            <person name="Goff S.P."/>
            <person name="Metzger M.J."/>
        </authorList>
    </citation>
    <scope>NUCLEOTIDE SEQUENCE</scope>
    <source>
        <strain evidence="1">MELC-2E11</strain>
        <tissue evidence="1">Siphon/mantle</tissue>
    </source>
</reference>
<evidence type="ECO:0008006" key="3">
    <source>
        <dbReference type="Google" id="ProtNLM"/>
    </source>
</evidence>
<name>A0ABY7FYU9_MYAAR</name>
<keyword evidence="2" id="KW-1185">Reference proteome</keyword>
<organism evidence="1 2">
    <name type="scientific">Mya arenaria</name>
    <name type="common">Soft-shell clam</name>
    <dbReference type="NCBI Taxonomy" id="6604"/>
    <lineage>
        <taxon>Eukaryota</taxon>
        <taxon>Metazoa</taxon>
        <taxon>Spiralia</taxon>
        <taxon>Lophotrochozoa</taxon>
        <taxon>Mollusca</taxon>
        <taxon>Bivalvia</taxon>
        <taxon>Autobranchia</taxon>
        <taxon>Heteroconchia</taxon>
        <taxon>Euheterodonta</taxon>
        <taxon>Imparidentia</taxon>
        <taxon>Neoheterodontei</taxon>
        <taxon>Myida</taxon>
        <taxon>Myoidea</taxon>
        <taxon>Myidae</taxon>
        <taxon>Mya</taxon>
    </lineage>
</organism>
<accession>A0ABY7FYU9</accession>
<gene>
    <name evidence="1" type="ORF">MAR_013056</name>
</gene>
<protein>
    <recommendedName>
        <fullName evidence="3">DUF4371 domain-containing protein</fullName>
    </recommendedName>
</protein>
<sequence length="91" mass="10299">MNAFLMDGSTDISGDEQETLYTRTAKVGVIAERFLNIATTNTTRYRDLMDHVMDVFDKNKIGRKCRYGGDGASNMTGVRTRLDSVERKKSR</sequence>